<evidence type="ECO:0000256" key="8">
    <source>
        <dbReference type="SAM" id="SignalP"/>
    </source>
</evidence>
<dbReference type="PANTHER" id="PTHR24020:SF13">
    <property type="entry name" value="COLLAGEN ALPHA-3(VI) CHAIN"/>
    <property type="match status" value="1"/>
</dbReference>
<keyword evidence="7" id="KW-0176">Collagen</keyword>
<keyword evidence="5" id="KW-0677">Repeat</keyword>
<feature type="domain" description="VWFA" evidence="9">
    <location>
        <begin position="387"/>
        <end position="559"/>
    </location>
</feature>
<reference evidence="10" key="1">
    <citation type="submission" date="2025-08" db="UniProtKB">
        <authorList>
            <consortium name="Ensembl"/>
        </authorList>
    </citation>
    <scope>IDENTIFICATION</scope>
</reference>
<dbReference type="Pfam" id="PF00092">
    <property type="entry name" value="VWA"/>
    <property type="match status" value="8"/>
</dbReference>
<feature type="signal peptide" evidence="8">
    <location>
        <begin position="1"/>
        <end position="28"/>
    </location>
</feature>
<dbReference type="PANTHER" id="PTHR24020">
    <property type="entry name" value="COLLAGEN ALPHA"/>
    <property type="match status" value="1"/>
</dbReference>
<feature type="domain" description="VWFA" evidence="9">
    <location>
        <begin position="1333"/>
        <end position="1504"/>
    </location>
</feature>
<keyword evidence="4 8" id="KW-0732">Signal</keyword>
<evidence type="ECO:0000313" key="10">
    <source>
        <dbReference type="Ensembl" id="ENSSANP00000029627.1"/>
    </source>
</evidence>
<dbReference type="GO" id="GO:0005615">
    <property type="term" value="C:extracellular space"/>
    <property type="evidence" value="ECO:0007669"/>
    <property type="project" value="TreeGrafter"/>
</dbReference>
<organism evidence="10 11">
    <name type="scientific">Sinocyclocheilus anshuiensis</name>
    <dbReference type="NCBI Taxonomy" id="1608454"/>
    <lineage>
        <taxon>Eukaryota</taxon>
        <taxon>Metazoa</taxon>
        <taxon>Chordata</taxon>
        <taxon>Craniata</taxon>
        <taxon>Vertebrata</taxon>
        <taxon>Euteleostomi</taxon>
        <taxon>Actinopterygii</taxon>
        <taxon>Neopterygii</taxon>
        <taxon>Teleostei</taxon>
        <taxon>Ostariophysi</taxon>
        <taxon>Cypriniformes</taxon>
        <taxon>Cyprinidae</taxon>
        <taxon>Cyprininae</taxon>
        <taxon>Sinocyclocheilus</taxon>
    </lineage>
</organism>
<feature type="chain" id="PRO_5025535161" evidence="8">
    <location>
        <begin position="29"/>
        <end position="1529"/>
    </location>
</feature>
<feature type="domain" description="VWFA" evidence="9">
    <location>
        <begin position="29"/>
        <end position="182"/>
    </location>
</feature>
<dbReference type="Ensembl" id="ENSSANT00000031537.1">
    <property type="protein sequence ID" value="ENSSANP00000029627.1"/>
    <property type="gene ID" value="ENSSANG00000015190.1"/>
</dbReference>
<keyword evidence="6" id="KW-0130">Cell adhesion</keyword>
<evidence type="ECO:0000256" key="5">
    <source>
        <dbReference type="ARBA" id="ARBA00022737"/>
    </source>
</evidence>
<keyword evidence="11" id="KW-1185">Reference proteome</keyword>
<feature type="domain" description="VWFA" evidence="9">
    <location>
        <begin position="794"/>
        <end position="966"/>
    </location>
</feature>
<dbReference type="PROSITE" id="PS50234">
    <property type="entry name" value="VWFA"/>
    <property type="match status" value="8"/>
</dbReference>
<dbReference type="GO" id="GO:0007155">
    <property type="term" value="P:cell adhesion"/>
    <property type="evidence" value="ECO:0007669"/>
    <property type="project" value="UniProtKB-KW"/>
</dbReference>
<dbReference type="FunFam" id="3.40.50.410:FF:000003">
    <property type="entry name" value="Collagen type VI alpha 3 chain"/>
    <property type="match status" value="6"/>
</dbReference>
<keyword evidence="2" id="KW-0964">Secreted</keyword>
<accession>A0A671MGB9</accession>
<feature type="domain" description="VWFA" evidence="9">
    <location>
        <begin position="1158"/>
        <end position="1334"/>
    </location>
</feature>
<comment type="subcellular location">
    <subcellularLocation>
        <location evidence="1">Secreted</location>
        <location evidence="1">Extracellular space</location>
        <location evidence="1">Extracellular matrix</location>
    </subcellularLocation>
</comment>
<evidence type="ECO:0000256" key="1">
    <source>
        <dbReference type="ARBA" id="ARBA00004498"/>
    </source>
</evidence>
<proteinExistence type="predicted"/>
<dbReference type="Proteomes" id="UP000472260">
    <property type="component" value="Unassembled WGS sequence"/>
</dbReference>
<feature type="domain" description="VWFA" evidence="9">
    <location>
        <begin position="965"/>
        <end position="1119"/>
    </location>
</feature>
<dbReference type="InterPro" id="IPR002035">
    <property type="entry name" value="VWF_A"/>
</dbReference>
<dbReference type="InterPro" id="IPR050525">
    <property type="entry name" value="ECM_Assembly_Org"/>
</dbReference>
<dbReference type="GO" id="GO:0005581">
    <property type="term" value="C:collagen trimer"/>
    <property type="evidence" value="ECO:0007669"/>
    <property type="project" value="UniProtKB-KW"/>
</dbReference>
<evidence type="ECO:0000256" key="2">
    <source>
        <dbReference type="ARBA" id="ARBA00022525"/>
    </source>
</evidence>
<dbReference type="Gene3D" id="3.40.50.410">
    <property type="entry name" value="von Willebrand factor, type A domain"/>
    <property type="match status" value="8"/>
</dbReference>
<reference evidence="10" key="2">
    <citation type="submission" date="2025-09" db="UniProtKB">
        <authorList>
            <consortium name="Ensembl"/>
        </authorList>
    </citation>
    <scope>IDENTIFICATION</scope>
</reference>
<protein>
    <submittedName>
        <fullName evidence="10">Collagen, type VI, alpha 3</fullName>
    </submittedName>
</protein>
<feature type="domain" description="VWFA" evidence="9">
    <location>
        <begin position="599"/>
        <end position="771"/>
    </location>
</feature>
<sequence length="1529" mass="167274">MLAPLPFHPPSFLFLTHTFCIIFCLSLSDLVLLIDGSESVGAANFPLVSDLAVQVIEGLAVGRDAIRVALVLYGADPDIQFYLNSYDNKESVLSAIRGLKYPGTYEANLGTALEEVADSLLGQDAGGRAEEGVPQVLVVISTGESTDDVSQAERALKQASVYTFGIAVGDSATAQLEAIATDKRFVLANLGYLILVRMCRRTKQNSSLPPPLALAVGKRDIIFLVDSSMGTIVINAVREFIKRFIDTMPIGPDQMQVGVAMFSTTPRMEINLNSFSSKESLSSALARIKPKSSVEVNIGAALDFVRANMLTAESGSRIQDQVPQLVLLLTSKKSKDSVQQPADMKNLLQPEIYFCYGKINIHVDMTTSKCRTIVDVTTVHTQRVVRDIVFLVDGSNYVGNNLQPVLDFITEVVNKLDVRPERVRIGLMQFAERQRTEFYLNTYNTKQDVLSAIARLRLMGGRALNTGAALQYALANHFQPSAGSRRREGIQQVLVLITGGPSQDEVKKIADSVALAGVLTFAVGAGQVEDRFLRTVAFVENLAYYRRNFADLSSVVDEIMTPLVTVVGETDTSVTGELKHLLIKKKKFVTPSPSGGERDVAFLIDGSDDVRSDFPYIRDFISKVIEPLDIGFDKVRVSVVQHSERPTPNFYLNTYRTKDEVLRAVSGLTLAGGRSLNTGVALTFMKNTILSPANGGRAGQNVPQFMIVLTGGRSRDSVREPAVALKTEGVVPFGVGVKNADPKQIEAISHNPSFAFNVKEFSQLSTVQERLKNYVNLPDQELKVFLEEGINKRDIVFLLDGSDDSKNGLLAIREFIRRMAEDLDIDQDIVRVAVIQYSEDALTHFLLNTYSSKKAVIYSINGLTAKGGRNLNTGAALQYVRDNVFTAASGSRHQLGVPQLLIVMTGGGSIDDVAGPAEDLKNIGVLSIAIGIKNAVEAELQSIAFSPRFLFNLPAFGELLNIQPDILSFIKSKMGIEPPTIIGKNSNTWHFPQIQTFSFDFGVVDKLNIGPSRDRVSVVQYSREPQVHFYLNTHATNQDILNSIESLKHQGGSPLNTGRALDYTKKNIFIASSGSRILEGAPQVLVSGDDVRTISQSLRENNIKVITIGTSNSDTLEQISHCIYCVSIELLFKYCCLSFMEIFFVLFIVGQTLDAGRNIVFLIDGSDDASDRFTAIREFVASLAETFDVGKEKDQIAVVQFSNTAAISFNLSTYSSTSEVADAVRNLKPKGGRPQYIGQALQFVRDNIFTPSVRSQQIGRVSQNLVLVAGGRSRDSPRGPANALKSMGVAIFAIGSRLTDPIEMEAISSKTDYAIAVSDFHDLKNLRTGFKRDIAFLVDGSDSTRRGFPEIRDFLYNIITNLNVGINNDRISIIQYSNVPVANFYLNSFLRKEDVLNAVKVLSHKGGRPLNTGSALLYVKENIFISASGSRHKEGIPQILILLTSGKSRDSISEAASALKESGVLIYGIGGKYSDSYELHTVSSENKVLSLADFSELPKIQTQLLEAMKAIPSYNKKEFIGKCNNASAQ</sequence>
<evidence type="ECO:0000256" key="3">
    <source>
        <dbReference type="ARBA" id="ARBA00022530"/>
    </source>
</evidence>
<name>A0A671MGB9_9TELE</name>
<evidence type="ECO:0000259" key="9">
    <source>
        <dbReference type="PROSITE" id="PS50234"/>
    </source>
</evidence>
<dbReference type="PRINTS" id="PR00453">
    <property type="entry name" value="VWFADOMAIN"/>
</dbReference>
<feature type="domain" description="VWFA" evidence="9">
    <location>
        <begin position="220"/>
        <end position="361"/>
    </location>
</feature>
<evidence type="ECO:0000313" key="11">
    <source>
        <dbReference type="Proteomes" id="UP000472260"/>
    </source>
</evidence>
<evidence type="ECO:0000256" key="4">
    <source>
        <dbReference type="ARBA" id="ARBA00022729"/>
    </source>
</evidence>
<dbReference type="SUPFAM" id="SSF53300">
    <property type="entry name" value="vWA-like"/>
    <property type="match status" value="8"/>
</dbReference>
<keyword evidence="3" id="KW-0272">Extracellular matrix</keyword>
<evidence type="ECO:0000256" key="7">
    <source>
        <dbReference type="ARBA" id="ARBA00023119"/>
    </source>
</evidence>
<evidence type="ECO:0000256" key="6">
    <source>
        <dbReference type="ARBA" id="ARBA00022889"/>
    </source>
</evidence>
<dbReference type="SMART" id="SM00327">
    <property type="entry name" value="VWA"/>
    <property type="match status" value="8"/>
</dbReference>
<dbReference type="InterPro" id="IPR036465">
    <property type="entry name" value="vWFA_dom_sf"/>
</dbReference>